<dbReference type="Proteomes" id="UP001442494">
    <property type="component" value="Unassembled WGS sequence"/>
</dbReference>
<dbReference type="EMBL" id="JAMPKK010000022">
    <property type="protein sequence ID" value="MEP0865115.1"/>
    <property type="molecule type" value="Genomic_DNA"/>
</dbReference>
<evidence type="ECO:0000313" key="2">
    <source>
        <dbReference type="Proteomes" id="UP001442494"/>
    </source>
</evidence>
<gene>
    <name evidence="1" type="ORF">NDI37_11620</name>
</gene>
<reference evidence="1 2" key="1">
    <citation type="submission" date="2022-04" db="EMBL/GenBank/DDBJ databases">
        <title>Positive selection, recombination, and allopatry shape intraspecific diversity of widespread and dominant cyanobacteria.</title>
        <authorList>
            <person name="Wei J."/>
            <person name="Shu W."/>
            <person name="Hu C."/>
        </authorList>
    </citation>
    <scope>NUCLEOTIDE SEQUENCE [LARGE SCALE GENOMIC DNA]</scope>
    <source>
        <strain evidence="1 2">GB2-A5</strain>
    </source>
</reference>
<dbReference type="RefSeq" id="WP_190419073.1">
    <property type="nucleotide sequence ID" value="NZ_JAMPKK010000022.1"/>
</dbReference>
<name>A0ABV0JPD8_9CYAN</name>
<sequence>MQPYISELDRQKLEDIYAKQYQQPAKESKLSLVLNKIWQLLITTFTKEPEMKVWQRSDRFGNTWWEAYNPATGRSATFGNEIELLSWIEKSY</sequence>
<accession>A0ABV0JPD8</accession>
<protein>
    <submittedName>
        <fullName evidence="1">Uncharacterized protein</fullName>
    </submittedName>
</protein>
<evidence type="ECO:0000313" key="1">
    <source>
        <dbReference type="EMBL" id="MEP0865115.1"/>
    </source>
</evidence>
<proteinExistence type="predicted"/>
<comment type="caution">
    <text evidence="1">The sequence shown here is derived from an EMBL/GenBank/DDBJ whole genome shotgun (WGS) entry which is preliminary data.</text>
</comment>
<organism evidence="1 2">
    <name type="scientific">Funiculus sociatus GB2-A5</name>
    <dbReference type="NCBI Taxonomy" id="2933946"/>
    <lineage>
        <taxon>Bacteria</taxon>
        <taxon>Bacillati</taxon>
        <taxon>Cyanobacteriota</taxon>
        <taxon>Cyanophyceae</taxon>
        <taxon>Coleofasciculales</taxon>
        <taxon>Coleofasciculaceae</taxon>
        <taxon>Funiculus</taxon>
    </lineage>
</organism>
<keyword evidence="2" id="KW-1185">Reference proteome</keyword>